<feature type="signal peptide" evidence="1">
    <location>
        <begin position="1"/>
        <end position="18"/>
    </location>
</feature>
<dbReference type="EMBL" id="MU853827">
    <property type="protein sequence ID" value="KAK3938534.1"/>
    <property type="molecule type" value="Genomic_DNA"/>
</dbReference>
<dbReference type="AlphaFoldDB" id="A0AAN6N4Z8"/>
<sequence length="455" mass="49891">MKLSSSLLLLSSLSLSTAALIPSRSPFRTLAKRANATVDPMYQLSNDSDFHFELLRVLSMAPYEGSDIGETLVAAKQIIPGSYESFYSAFFTLANRVLNVSTSIDATRFPVSARNAWFKTSSYFRSADFFLHGNWSDPRINSLWDSQLSAFDAALSLMPKPIRGERITLHSANTTNSTAFSIPAVFYPSGKPGPRPTIILCNGYDGSQEEMYHFWVKAIVERGMNAITYEGPGQPTVRRQQNLGFIPNWEAVVTPVVDYALTRREVSPSQIGILGFSFGGYLAPRAAAFEHRLAAVLAIDGEYNTGPAILSQFPAALQAAFNASDADAFNKGTEDILSSPEAPTEVKWAIQQGMWAFKEASPYNWMKNLQAYTLVGITDKIQAPVFVADAENDIFFPGQGKILAEHLGDLATYHYFTGAEGAGAHCSLGAEVLQTQVALDWFEETVKYTEKQGCS</sequence>
<evidence type="ECO:0000313" key="3">
    <source>
        <dbReference type="Proteomes" id="UP001303473"/>
    </source>
</evidence>
<dbReference type="PANTHER" id="PTHR22946">
    <property type="entry name" value="DIENELACTONE HYDROLASE DOMAIN-CONTAINING PROTEIN-RELATED"/>
    <property type="match status" value="1"/>
</dbReference>
<keyword evidence="3" id="KW-1185">Reference proteome</keyword>
<reference evidence="3" key="1">
    <citation type="journal article" date="2023" name="Mol. Phylogenet. Evol.">
        <title>Genome-scale phylogeny and comparative genomics of the fungal order Sordariales.</title>
        <authorList>
            <person name="Hensen N."/>
            <person name="Bonometti L."/>
            <person name="Westerberg I."/>
            <person name="Brannstrom I.O."/>
            <person name="Guillou S."/>
            <person name="Cros-Aarteil S."/>
            <person name="Calhoun S."/>
            <person name="Haridas S."/>
            <person name="Kuo A."/>
            <person name="Mondo S."/>
            <person name="Pangilinan J."/>
            <person name="Riley R."/>
            <person name="LaButti K."/>
            <person name="Andreopoulos B."/>
            <person name="Lipzen A."/>
            <person name="Chen C."/>
            <person name="Yan M."/>
            <person name="Daum C."/>
            <person name="Ng V."/>
            <person name="Clum A."/>
            <person name="Steindorff A."/>
            <person name="Ohm R.A."/>
            <person name="Martin F."/>
            <person name="Silar P."/>
            <person name="Natvig D.O."/>
            <person name="Lalanne C."/>
            <person name="Gautier V."/>
            <person name="Ament-Velasquez S.L."/>
            <person name="Kruys A."/>
            <person name="Hutchinson M.I."/>
            <person name="Powell A.J."/>
            <person name="Barry K."/>
            <person name="Miller A.N."/>
            <person name="Grigoriev I.V."/>
            <person name="Debuchy R."/>
            <person name="Gladieux P."/>
            <person name="Hiltunen Thoren M."/>
            <person name="Johannesson H."/>
        </authorList>
    </citation>
    <scope>NUCLEOTIDE SEQUENCE [LARGE SCALE GENOMIC DNA]</scope>
    <source>
        <strain evidence="3">CBS 340.73</strain>
    </source>
</reference>
<feature type="chain" id="PRO_5042839898" evidence="1">
    <location>
        <begin position="19"/>
        <end position="455"/>
    </location>
</feature>
<comment type="caution">
    <text evidence="2">The sequence shown here is derived from an EMBL/GenBank/DDBJ whole genome shotgun (WGS) entry which is preliminary data.</text>
</comment>
<dbReference type="InterPro" id="IPR050261">
    <property type="entry name" value="FrsA_esterase"/>
</dbReference>
<protein>
    <submittedName>
        <fullName evidence="2">Alpha/Beta hydrolase protein</fullName>
    </submittedName>
</protein>
<dbReference type="Proteomes" id="UP001303473">
    <property type="component" value="Unassembled WGS sequence"/>
</dbReference>
<gene>
    <name evidence="2" type="ORF">QBC46DRAFT_365408</name>
</gene>
<dbReference type="InterPro" id="IPR029058">
    <property type="entry name" value="AB_hydrolase_fold"/>
</dbReference>
<dbReference type="Gene3D" id="1.20.1440.110">
    <property type="entry name" value="acylaminoacyl peptidase"/>
    <property type="match status" value="1"/>
</dbReference>
<accession>A0AAN6N4Z8</accession>
<keyword evidence="2" id="KW-0378">Hydrolase</keyword>
<keyword evidence="1" id="KW-0732">Signal</keyword>
<dbReference type="Gene3D" id="3.40.50.1820">
    <property type="entry name" value="alpha/beta hydrolase"/>
    <property type="match status" value="1"/>
</dbReference>
<proteinExistence type="predicted"/>
<name>A0AAN6N4Z8_9PEZI</name>
<dbReference type="GO" id="GO:0016787">
    <property type="term" value="F:hydrolase activity"/>
    <property type="evidence" value="ECO:0007669"/>
    <property type="project" value="UniProtKB-KW"/>
</dbReference>
<evidence type="ECO:0000313" key="2">
    <source>
        <dbReference type="EMBL" id="KAK3938534.1"/>
    </source>
</evidence>
<evidence type="ECO:0000256" key="1">
    <source>
        <dbReference type="SAM" id="SignalP"/>
    </source>
</evidence>
<organism evidence="2 3">
    <name type="scientific">Diplogelasinospora grovesii</name>
    <dbReference type="NCBI Taxonomy" id="303347"/>
    <lineage>
        <taxon>Eukaryota</taxon>
        <taxon>Fungi</taxon>
        <taxon>Dikarya</taxon>
        <taxon>Ascomycota</taxon>
        <taxon>Pezizomycotina</taxon>
        <taxon>Sordariomycetes</taxon>
        <taxon>Sordariomycetidae</taxon>
        <taxon>Sordariales</taxon>
        <taxon>Diplogelasinosporaceae</taxon>
        <taxon>Diplogelasinospora</taxon>
    </lineage>
</organism>
<dbReference type="PANTHER" id="PTHR22946:SF12">
    <property type="entry name" value="CONIDIAL PIGMENT BIOSYNTHESIS PROTEIN AYG1 (AFU_ORTHOLOGUE AFUA_2G17550)"/>
    <property type="match status" value="1"/>
</dbReference>
<dbReference type="SUPFAM" id="SSF53474">
    <property type="entry name" value="alpha/beta-Hydrolases"/>
    <property type="match status" value="1"/>
</dbReference>